<feature type="transmembrane region" description="Helical" evidence="5">
    <location>
        <begin position="386"/>
        <end position="407"/>
    </location>
</feature>
<organism evidence="6 7">
    <name type="scientific">Porphyromonas cangingivalis</name>
    <dbReference type="NCBI Taxonomy" id="36874"/>
    <lineage>
        <taxon>Bacteria</taxon>
        <taxon>Pseudomonadati</taxon>
        <taxon>Bacteroidota</taxon>
        <taxon>Bacteroidia</taxon>
        <taxon>Bacteroidales</taxon>
        <taxon>Porphyromonadaceae</taxon>
        <taxon>Porphyromonas</taxon>
    </lineage>
</organism>
<dbReference type="PANTHER" id="PTHR43424:SF1">
    <property type="entry name" value="LOCUS PUTATIVE PROTEIN 1-RELATED"/>
    <property type="match status" value="1"/>
</dbReference>
<name>A0A1T4NAR1_PORCN</name>
<feature type="transmembrane region" description="Helical" evidence="5">
    <location>
        <begin position="20"/>
        <end position="38"/>
    </location>
</feature>
<evidence type="ECO:0000256" key="4">
    <source>
        <dbReference type="ARBA" id="ARBA00023136"/>
    </source>
</evidence>
<dbReference type="InterPro" id="IPR052556">
    <property type="entry name" value="PolySynth_Transporter"/>
</dbReference>
<dbReference type="RefSeq" id="WP_078735934.1">
    <property type="nucleotide sequence ID" value="NZ_FUWL01000019.1"/>
</dbReference>
<protein>
    <submittedName>
        <fullName evidence="6">Membrane protein involved in the export of O-antigen and teichoic acid</fullName>
    </submittedName>
</protein>
<evidence type="ECO:0000256" key="2">
    <source>
        <dbReference type="ARBA" id="ARBA00022692"/>
    </source>
</evidence>
<feature type="transmembrane region" description="Helical" evidence="5">
    <location>
        <begin position="97"/>
        <end position="115"/>
    </location>
</feature>
<accession>A0A1T4NAR1</accession>
<feature type="transmembrane region" description="Helical" evidence="5">
    <location>
        <begin position="50"/>
        <end position="76"/>
    </location>
</feature>
<reference evidence="6 7" key="1">
    <citation type="submission" date="2017-02" db="EMBL/GenBank/DDBJ databases">
        <authorList>
            <person name="Peterson S.W."/>
        </authorList>
    </citation>
    <scope>NUCLEOTIDE SEQUENCE [LARGE SCALE GENOMIC DNA]</scope>
    <source>
        <strain evidence="6 7">ATCC 700135</strain>
    </source>
</reference>
<dbReference type="Pfam" id="PF01943">
    <property type="entry name" value="Polysacc_synt"/>
    <property type="match status" value="1"/>
</dbReference>
<evidence type="ECO:0000256" key="3">
    <source>
        <dbReference type="ARBA" id="ARBA00022989"/>
    </source>
</evidence>
<gene>
    <name evidence="6" type="ORF">SAMN02745205_01837</name>
</gene>
<feature type="transmembrane region" description="Helical" evidence="5">
    <location>
        <begin position="121"/>
        <end position="142"/>
    </location>
</feature>
<keyword evidence="4 5" id="KW-0472">Membrane</keyword>
<dbReference type="Proteomes" id="UP000189956">
    <property type="component" value="Unassembled WGS sequence"/>
</dbReference>
<proteinExistence type="predicted"/>
<evidence type="ECO:0000256" key="1">
    <source>
        <dbReference type="ARBA" id="ARBA00004141"/>
    </source>
</evidence>
<feature type="transmembrane region" description="Helical" evidence="5">
    <location>
        <begin position="176"/>
        <end position="199"/>
    </location>
</feature>
<dbReference type="PANTHER" id="PTHR43424">
    <property type="entry name" value="LOCUS PUTATIVE PROTEIN 1-RELATED"/>
    <property type="match status" value="1"/>
</dbReference>
<keyword evidence="2 5" id="KW-0812">Transmembrane</keyword>
<evidence type="ECO:0000313" key="7">
    <source>
        <dbReference type="Proteomes" id="UP000189956"/>
    </source>
</evidence>
<dbReference type="InterPro" id="IPR002797">
    <property type="entry name" value="Polysacc_synth"/>
</dbReference>
<evidence type="ECO:0000256" key="5">
    <source>
        <dbReference type="SAM" id="Phobius"/>
    </source>
</evidence>
<dbReference type="AlphaFoldDB" id="A0A1T4NAR1"/>
<sequence length="417" mass="46904">MKGLKPIGDARLFHNILNQFILTGFSYIVPILLIPFLINRIGLEKYGLVNFVLAVSFYFQVFIEFGFDLSNVGLIVPVRDDRNAVSRIVSGILQTKFLLLIVSGLVLGGIVAIVPQFRAHYVLYILAYLRIAGVGLGLTWLFRSMEDMKYITRISLPIKTITTLPIFFLVKGEEDYVWVLVIFMLECVISGGVSIVYAFRRYGLSWVCPSLRDSEAMLRHSWPFFTTTLLTKIYQTTNPVILGLVSGDYYVGVYTAAEKLHNAYASFISPLLAHVLYPYFTRVKSWIKINRIVVVVLLVNLVSLVCMYLLAPYLIPYIIKSGGDEILSYFNIFLLLLVISIPNDLLGFPYLGVMGHVGKVNRTTIWASVAYLLLVGGLILTDRVSIVSLIIVLILVSAISLSGRGWYIRKYQSTVSH</sequence>
<dbReference type="GO" id="GO:0016020">
    <property type="term" value="C:membrane"/>
    <property type="evidence" value="ECO:0007669"/>
    <property type="project" value="UniProtKB-SubCell"/>
</dbReference>
<feature type="transmembrane region" description="Helical" evidence="5">
    <location>
        <begin position="363"/>
        <end position="380"/>
    </location>
</feature>
<keyword evidence="3 5" id="KW-1133">Transmembrane helix</keyword>
<evidence type="ECO:0000313" key="6">
    <source>
        <dbReference type="EMBL" id="SJZ76195.1"/>
    </source>
</evidence>
<feature type="transmembrane region" description="Helical" evidence="5">
    <location>
        <begin position="327"/>
        <end position="351"/>
    </location>
</feature>
<dbReference type="EMBL" id="FUWL01000019">
    <property type="protein sequence ID" value="SJZ76195.1"/>
    <property type="molecule type" value="Genomic_DNA"/>
</dbReference>
<feature type="transmembrane region" description="Helical" evidence="5">
    <location>
        <begin position="292"/>
        <end position="315"/>
    </location>
</feature>
<comment type="subcellular location">
    <subcellularLocation>
        <location evidence="1">Membrane</location>
        <topology evidence="1">Multi-pass membrane protein</topology>
    </subcellularLocation>
</comment>